<accession>A0A0S1B2Y0</accession>
<name>A0A0S1B2Y0_9GAMM</name>
<evidence type="ECO:0000313" key="1">
    <source>
        <dbReference type="EMBL" id="ALJ29381.1"/>
    </source>
</evidence>
<dbReference type="PANTHER" id="PTHR13696:SF99">
    <property type="entry name" value="COBYRINIC ACID AC-DIAMIDE SYNTHASE"/>
    <property type="match status" value="1"/>
</dbReference>
<proteinExistence type="predicted"/>
<organism evidence="1 2">
    <name type="scientific">Stenotrophomonas acidaminiphila</name>
    <dbReference type="NCBI Taxonomy" id="128780"/>
    <lineage>
        <taxon>Bacteria</taxon>
        <taxon>Pseudomonadati</taxon>
        <taxon>Pseudomonadota</taxon>
        <taxon>Gammaproteobacteria</taxon>
        <taxon>Lysobacterales</taxon>
        <taxon>Lysobacteraceae</taxon>
        <taxon>Stenotrophomonas</taxon>
    </lineage>
</organism>
<dbReference type="InterPro" id="IPR017746">
    <property type="entry name" value="Cellulose_synthase_operon_BcsQ"/>
</dbReference>
<dbReference type="NCBIfam" id="TIGR03371">
    <property type="entry name" value="cellulose_yhjQ"/>
    <property type="match status" value="1"/>
</dbReference>
<evidence type="ECO:0000313" key="2">
    <source>
        <dbReference type="Proteomes" id="UP000061010"/>
    </source>
</evidence>
<dbReference type="PANTHER" id="PTHR13696">
    <property type="entry name" value="P-LOOP CONTAINING NUCLEOSIDE TRIPHOSPHATE HYDROLASE"/>
    <property type="match status" value="1"/>
</dbReference>
<dbReference type="Gene3D" id="3.40.50.300">
    <property type="entry name" value="P-loop containing nucleotide triphosphate hydrolases"/>
    <property type="match status" value="1"/>
</dbReference>
<keyword evidence="2" id="KW-1185">Reference proteome</keyword>
<dbReference type="InterPro" id="IPR027417">
    <property type="entry name" value="P-loop_NTPase"/>
</dbReference>
<dbReference type="SUPFAM" id="SSF52540">
    <property type="entry name" value="P-loop containing nucleoside triphosphate hydrolases"/>
    <property type="match status" value="1"/>
</dbReference>
<dbReference type="Pfam" id="PF06564">
    <property type="entry name" value="CBP_BcsQ"/>
    <property type="match status" value="1"/>
</dbReference>
<dbReference type="EMBL" id="CP012900">
    <property type="protein sequence ID" value="ALJ29381.1"/>
    <property type="molecule type" value="Genomic_DNA"/>
</dbReference>
<dbReference type="KEGG" id="sacz:AOT14_30310"/>
<dbReference type="PATRIC" id="fig|128780.6.peg.3068"/>
<protein>
    <submittedName>
        <fullName evidence="1">Cellulose synthase</fullName>
    </submittedName>
</protein>
<sequence>MSTTLSLQGVRGGVGVTTMSAALGHALHAQGERVLLVECNPDHLLGLHLGLPAAEARGWARAWLDGGDWREAAFEAMPGLALLPYGLAGDAEVAEVEERLRRSPRLWAERLPLLATQFDWILFDLPQRLDAHVDAVNQHAPCALPLRLATVDPGCHVLLQRRPHDARRVLCNRYDPALAVQRDLMQLWIDGGPPLVPQPLHEDANVAAALARKRPLGADADGAQAAADVASLAVWCLAERGRLRARAGRAP</sequence>
<dbReference type="InterPro" id="IPR050678">
    <property type="entry name" value="DNA_Partitioning_ATPase"/>
</dbReference>
<gene>
    <name evidence="1" type="ORF">AOT14_30310</name>
</gene>
<dbReference type="OrthoDB" id="5288747at2"/>
<reference evidence="1 2" key="1">
    <citation type="journal article" date="2015" name="Genome Announc.">
        <title>Complete Genome Sequencing of Stenotrophomonas acidaminiphila ZAC14D2_NAIMI4_2, a Multidrug-Resistant Strain Isolated from Sediments of a Polluted River in Mexico, Uncovers New Antibiotic Resistance Genes and a Novel Class-II Lasso Peptide Biosynthesis Gene Cluster.</title>
        <authorList>
            <person name="Vinuesa P."/>
            <person name="Ochoa-Sanchez L.E."/>
        </authorList>
    </citation>
    <scope>NUCLEOTIDE SEQUENCE [LARGE SCALE GENOMIC DNA]</scope>
    <source>
        <strain evidence="1 2">ZAC14D2_NAIMI4_2</strain>
    </source>
</reference>
<dbReference type="AlphaFoldDB" id="A0A0S1B2Y0"/>
<dbReference type="Proteomes" id="UP000061010">
    <property type="component" value="Chromosome"/>
</dbReference>
<dbReference type="RefSeq" id="WP_054667628.1">
    <property type="nucleotide sequence ID" value="NZ_JAMHDZ010000003.1"/>
</dbReference>